<feature type="signal peptide" evidence="1">
    <location>
        <begin position="1"/>
        <end position="20"/>
    </location>
</feature>
<dbReference type="Proteomes" id="UP001198151">
    <property type="component" value="Unassembled WGS sequence"/>
</dbReference>
<name>A0ABS8G0I1_9FIRM</name>
<evidence type="ECO:0000313" key="3">
    <source>
        <dbReference type="Proteomes" id="UP001198151"/>
    </source>
</evidence>
<organism evidence="2 3">
    <name type="scientific">Ruminococcus turbiniformis</name>
    <dbReference type="NCBI Taxonomy" id="2881258"/>
    <lineage>
        <taxon>Bacteria</taxon>
        <taxon>Bacillati</taxon>
        <taxon>Bacillota</taxon>
        <taxon>Clostridia</taxon>
        <taxon>Eubacteriales</taxon>
        <taxon>Oscillospiraceae</taxon>
        <taxon>Ruminococcus</taxon>
    </lineage>
</organism>
<sequence>MKKKLLVSALLFAMGASVLTGCGGGEKQEEPEEIVYLEESEIDSLFTNPEEYVGKYVKLSGQLLDAPETDGETTAIQAWHDVENYTQNFIAHTDAADGIQNQDYVWVDGKIDGTFSGENAFGGSVECPLIVDATVTKGSYMEIVVPTIAEISPAVSQDQNGIVVTVDKVEYAEDETRVYVTINNGTDYNFSCGTYSAKLLIDGKQMDQDTMSQTLYNSPELSELSYEVMAGTSSSGTLIFPAIEQGVAFQFILPDAYSDNYDLMFTNYMIDVPAQ</sequence>
<feature type="chain" id="PRO_5047292112" description="DUF4352 domain-containing protein" evidence="1">
    <location>
        <begin position="21"/>
        <end position="275"/>
    </location>
</feature>
<proteinExistence type="predicted"/>
<evidence type="ECO:0000256" key="1">
    <source>
        <dbReference type="SAM" id="SignalP"/>
    </source>
</evidence>
<evidence type="ECO:0000313" key="2">
    <source>
        <dbReference type="EMBL" id="MCC2255073.1"/>
    </source>
</evidence>
<keyword evidence="3" id="KW-1185">Reference proteome</keyword>
<keyword evidence="1" id="KW-0732">Signal</keyword>
<comment type="caution">
    <text evidence="2">The sequence shown here is derived from an EMBL/GenBank/DDBJ whole genome shotgun (WGS) entry which is preliminary data.</text>
</comment>
<dbReference type="EMBL" id="JAJEQX010000021">
    <property type="protein sequence ID" value="MCC2255073.1"/>
    <property type="molecule type" value="Genomic_DNA"/>
</dbReference>
<accession>A0ABS8G0I1</accession>
<gene>
    <name evidence="2" type="ORF">LKD70_11690</name>
</gene>
<evidence type="ECO:0008006" key="4">
    <source>
        <dbReference type="Google" id="ProtNLM"/>
    </source>
</evidence>
<dbReference type="PROSITE" id="PS51257">
    <property type="entry name" value="PROKAR_LIPOPROTEIN"/>
    <property type="match status" value="1"/>
</dbReference>
<dbReference type="RefSeq" id="WP_227708211.1">
    <property type="nucleotide sequence ID" value="NZ_JAJEQX010000021.1"/>
</dbReference>
<protein>
    <recommendedName>
        <fullName evidence="4">DUF4352 domain-containing protein</fullName>
    </recommendedName>
</protein>
<reference evidence="2 3" key="1">
    <citation type="submission" date="2021-10" db="EMBL/GenBank/DDBJ databases">
        <title>Anaerobic single-cell dispensing facilitates the cultivation of human gut bacteria.</title>
        <authorList>
            <person name="Afrizal A."/>
        </authorList>
    </citation>
    <scope>NUCLEOTIDE SEQUENCE [LARGE SCALE GENOMIC DNA]</scope>
    <source>
        <strain evidence="2 3">CLA-AA-H200</strain>
    </source>
</reference>